<protein>
    <recommendedName>
        <fullName evidence="1">KAP NTPase domain-containing protein</fullName>
    </recommendedName>
</protein>
<dbReference type="Pfam" id="PF07693">
    <property type="entry name" value="KAP_NTPase"/>
    <property type="match status" value="1"/>
</dbReference>
<dbReference type="GeneID" id="300178719"/>
<keyword evidence="3" id="KW-1185">Reference proteome</keyword>
<dbReference type="InterPro" id="IPR027417">
    <property type="entry name" value="P-loop_NTPase"/>
</dbReference>
<evidence type="ECO:0000259" key="1">
    <source>
        <dbReference type="Pfam" id="PF07693"/>
    </source>
</evidence>
<dbReference type="RefSeq" id="WP_060467963.1">
    <property type="nucleotide sequence ID" value="NZ_AP025514.1"/>
</dbReference>
<evidence type="ECO:0000313" key="2">
    <source>
        <dbReference type="EMBL" id="KWU01417.1"/>
    </source>
</evidence>
<dbReference type="OrthoDB" id="88903at2"/>
<dbReference type="EMBL" id="LMXU01000014">
    <property type="protein sequence ID" value="KWU01417.1"/>
    <property type="molecule type" value="Genomic_DNA"/>
</dbReference>
<organism evidence="2 3">
    <name type="scientific">Vibrio toranzoniae</name>
    <dbReference type="NCBI Taxonomy" id="1194427"/>
    <lineage>
        <taxon>Bacteria</taxon>
        <taxon>Pseudomonadati</taxon>
        <taxon>Pseudomonadota</taxon>
        <taxon>Gammaproteobacteria</taxon>
        <taxon>Vibrionales</taxon>
        <taxon>Vibrionaceae</taxon>
        <taxon>Vibrio</taxon>
    </lineage>
</organism>
<gene>
    <name evidence="2" type="ORF">APQ14_06840</name>
</gene>
<sequence>MASPVPNSETFDQYRVIDNEQFSQHLTRFLNSKSDKGYVLNLNAEWGAGKTTFLQCWYNELSKSHPVVYFDAWKSDFSKDAMLALVDCFQNQLKNPRSVNKKFAKDLLEKSSHFIRKTAPSMAVGYVKHKTGIDSDESLIEDFNETLGLDIAEKECGDALKEVLKSLVEQRKKVEGISEFKSTLQTMAASLIKSLEDSDTPKTYPIYILVDELDRCRPSYAIEVIENIKHFFDTKKFVFVVATDTGQLQHSIKAIYGNGFDAHSYLSRFFHKTVTLPPPSTEQYLKSRLTTIIGDDFSFSDLYITQMLVSIFDWHNMTSLREIDKVIQDLDLAKISGKQFKILPLTILAVLKRLHSTEYAAFTKSRVNPYRRDHNARDDQDYLLKNNAIPSVTIGGSKAESFESILFYVLVGIDNSSSPSLWDSIMAGSVPSHNSTSAVGAVSDRYLLNPNGEASEFPSYMKVLELSGHFE</sequence>
<dbReference type="Proteomes" id="UP000057389">
    <property type="component" value="Unassembled WGS sequence"/>
</dbReference>
<proteinExistence type="predicted"/>
<comment type="caution">
    <text evidence="2">The sequence shown here is derived from an EMBL/GenBank/DDBJ whole genome shotgun (WGS) entry which is preliminary data.</text>
</comment>
<dbReference type="InterPro" id="IPR011646">
    <property type="entry name" value="KAP_P-loop"/>
</dbReference>
<dbReference type="SUPFAM" id="SSF52540">
    <property type="entry name" value="P-loop containing nucleoside triphosphate hydrolases"/>
    <property type="match status" value="1"/>
</dbReference>
<dbReference type="AlphaFoldDB" id="A0A109D9S0"/>
<name>A0A109D9S0_9VIBR</name>
<accession>A0A109D9S0</accession>
<evidence type="ECO:0000313" key="3">
    <source>
        <dbReference type="Proteomes" id="UP000057389"/>
    </source>
</evidence>
<feature type="domain" description="KAP NTPase" evidence="1">
    <location>
        <begin position="20"/>
        <end position="331"/>
    </location>
</feature>
<dbReference type="Gene3D" id="3.40.50.300">
    <property type="entry name" value="P-loop containing nucleotide triphosphate hydrolases"/>
    <property type="match status" value="1"/>
</dbReference>
<reference evidence="2 3" key="1">
    <citation type="submission" date="2015-11" db="EMBL/GenBank/DDBJ databases">
        <title>Draft WGS of Vibrio toranzoniae.</title>
        <authorList>
            <person name="Lasa A."/>
            <person name="Romalde J.L."/>
        </authorList>
    </citation>
    <scope>NUCLEOTIDE SEQUENCE [LARGE SCALE GENOMIC DNA]</scope>
    <source>
        <strain evidence="2 3">Vb 10.8</strain>
    </source>
</reference>